<keyword evidence="2" id="KW-1185">Reference proteome</keyword>
<feature type="non-terminal residue" evidence="1">
    <location>
        <position position="1"/>
    </location>
</feature>
<organism evidence="1 2">
    <name type="scientific">Pluteus cervinus</name>
    <dbReference type="NCBI Taxonomy" id="181527"/>
    <lineage>
        <taxon>Eukaryota</taxon>
        <taxon>Fungi</taxon>
        <taxon>Dikarya</taxon>
        <taxon>Basidiomycota</taxon>
        <taxon>Agaricomycotina</taxon>
        <taxon>Agaricomycetes</taxon>
        <taxon>Agaricomycetidae</taxon>
        <taxon>Agaricales</taxon>
        <taxon>Pluteineae</taxon>
        <taxon>Pluteaceae</taxon>
        <taxon>Pluteus</taxon>
    </lineage>
</organism>
<proteinExistence type="predicted"/>
<feature type="non-terminal residue" evidence="1">
    <location>
        <position position="127"/>
    </location>
</feature>
<name>A0ACD3B0R7_9AGAR</name>
<dbReference type="EMBL" id="ML208301">
    <property type="protein sequence ID" value="TFK71202.1"/>
    <property type="molecule type" value="Genomic_DNA"/>
</dbReference>
<protein>
    <submittedName>
        <fullName evidence="1">Uncharacterized protein</fullName>
    </submittedName>
</protein>
<reference evidence="1 2" key="1">
    <citation type="journal article" date="2019" name="Nat. Ecol. Evol.">
        <title>Megaphylogeny resolves global patterns of mushroom evolution.</title>
        <authorList>
            <person name="Varga T."/>
            <person name="Krizsan K."/>
            <person name="Foldi C."/>
            <person name="Dima B."/>
            <person name="Sanchez-Garcia M."/>
            <person name="Sanchez-Ramirez S."/>
            <person name="Szollosi G.J."/>
            <person name="Szarkandi J.G."/>
            <person name="Papp V."/>
            <person name="Albert L."/>
            <person name="Andreopoulos W."/>
            <person name="Angelini C."/>
            <person name="Antonin V."/>
            <person name="Barry K.W."/>
            <person name="Bougher N.L."/>
            <person name="Buchanan P."/>
            <person name="Buyck B."/>
            <person name="Bense V."/>
            <person name="Catcheside P."/>
            <person name="Chovatia M."/>
            <person name="Cooper J."/>
            <person name="Damon W."/>
            <person name="Desjardin D."/>
            <person name="Finy P."/>
            <person name="Geml J."/>
            <person name="Haridas S."/>
            <person name="Hughes K."/>
            <person name="Justo A."/>
            <person name="Karasinski D."/>
            <person name="Kautmanova I."/>
            <person name="Kiss B."/>
            <person name="Kocsube S."/>
            <person name="Kotiranta H."/>
            <person name="LaButti K.M."/>
            <person name="Lechner B.E."/>
            <person name="Liimatainen K."/>
            <person name="Lipzen A."/>
            <person name="Lukacs Z."/>
            <person name="Mihaltcheva S."/>
            <person name="Morgado L.N."/>
            <person name="Niskanen T."/>
            <person name="Noordeloos M.E."/>
            <person name="Ohm R.A."/>
            <person name="Ortiz-Santana B."/>
            <person name="Ovrebo C."/>
            <person name="Racz N."/>
            <person name="Riley R."/>
            <person name="Savchenko A."/>
            <person name="Shiryaev A."/>
            <person name="Soop K."/>
            <person name="Spirin V."/>
            <person name="Szebenyi C."/>
            <person name="Tomsovsky M."/>
            <person name="Tulloss R.E."/>
            <person name="Uehling J."/>
            <person name="Grigoriev I.V."/>
            <person name="Vagvolgyi C."/>
            <person name="Papp T."/>
            <person name="Martin F.M."/>
            <person name="Miettinen O."/>
            <person name="Hibbett D.S."/>
            <person name="Nagy L.G."/>
        </authorList>
    </citation>
    <scope>NUCLEOTIDE SEQUENCE [LARGE SCALE GENOMIC DNA]</scope>
    <source>
        <strain evidence="1 2">NL-1719</strain>
    </source>
</reference>
<evidence type="ECO:0000313" key="1">
    <source>
        <dbReference type="EMBL" id="TFK71202.1"/>
    </source>
</evidence>
<evidence type="ECO:0000313" key="2">
    <source>
        <dbReference type="Proteomes" id="UP000308600"/>
    </source>
</evidence>
<dbReference type="Proteomes" id="UP000308600">
    <property type="component" value="Unassembled WGS sequence"/>
</dbReference>
<sequence>PNFPDSPPSCPICAQNYADIDGCAQACPVLANFSMVIFNPGAFIDVIRCACTDTFKAVFPQCVDCFIQTNQTDVIETDNLPAVLSGVQKICSLGSAVFGNVSEQDGEAPSISPTPTPTPTPNPNAAS</sequence>
<gene>
    <name evidence="1" type="ORF">BDN72DRAFT_749567</name>
</gene>
<accession>A0ACD3B0R7</accession>